<dbReference type="InterPro" id="IPR050707">
    <property type="entry name" value="HTH_MetabolicPath_Reg"/>
</dbReference>
<accession>A0ABP3YP46</accession>
<dbReference type="SUPFAM" id="SSF55781">
    <property type="entry name" value="GAF domain-like"/>
    <property type="match status" value="1"/>
</dbReference>
<dbReference type="Pfam" id="PF09339">
    <property type="entry name" value="HTH_IclR"/>
    <property type="match status" value="1"/>
</dbReference>
<evidence type="ECO:0000259" key="4">
    <source>
        <dbReference type="PROSITE" id="PS51077"/>
    </source>
</evidence>
<evidence type="ECO:0000256" key="1">
    <source>
        <dbReference type="ARBA" id="ARBA00023015"/>
    </source>
</evidence>
<dbReference type="InterPro" id="IPR029016">
    <property type="entry name" value="GAF-like_dom_sf"/>
</dbReference>
<evidence type="ECO:0000256" key="3">
    <source>
        <dbReference type="ARBA" id="ARBA00023163"/>
    </source>
</evidence>
<dbReference type="Pfam" id="PF01614">
    <property type="entry name" value="IclR_C"/>
    <property type="match status" value="1"/>
</dbReference>
<dbReference type="InterPro" id="IPR036390">
    <property type="entry name" value="WH_DNA-bd_sf"/>
</dbReference>
<keyword evidence="3" id="KW-0804">Transcription</keyword>
<gene>
    <name evidence="6" type="ORF">GCM10009559_64150</name>
</gene>
<dbReference type="SMART" id="SM00346">
    <property type="entry name" value="HTH_ICLR"/>
    <property type="match status" value="1"/>
</dbReference>
<dbReference type="PROSITE" id="PS51077">
    <property type="entry name" value="HTH_ICLR"/>
    <property type="match status" value="1"/>
</dbReference>
<keyword evidence="2" id="KW-0238">DNA-binding</keyword>
<feature type="domain" description="IclR-ED" evidence="5">
    <location>
        <begin position="71"/>
        <end position="251"/>
    </location>
</feature>
<keyword evidence="7" id="KW-1185">Reference proteome</keyword>
<feature type="domain" description="HTH iclR-type" evidence="4">
    <location>
        <begin position="9"/>
        <end position="71"/>
    </location>
</feature>
<protein>
    <submittedName>
        <fullName evidence="6">Helix-turn-helix domain-containing protein</fullName>
    </submittedName>
</protein>
<keyword evidence="1" id="KW-0805">Transcription regulation</keyword>
<dbReference type="SUPFAM" id="SSF46785">
    <property type="entry name" value="Winged helix' DNA-binding domain"/>
    <property type="match status" value="1"/>
</dbReference>
<dbReference type="Proteomes" id="UP001499967">
    <property type="component" value="Unassembled WGS sequence"/>
</dbReference>
<name>A0ABP3YP46_9PSEU</name>
<evidence type="ECO:0000259" key="5">
    <source>
        <dbReference type="PROSITE" id="PS51078"/>
    </source>
</evidence>
<dbReference type="InterPro" id="IPR014757">
    <property type="entry name" value="Tscrpt_reg_IclR_C"/>
</dbReference>
<dbReference type="PANTHER" id="PTHR30136:SF39">
    <property type="entry name" value="TRANSCRIPTIONAL REGULATORY PROTEIN"/>
    <property type="match status" value="1"/>
</dbReference>
<dbReference type="EMBL" id="BAAAHP010000209">
    <property type="protein sequence ID" value="GAA0899517.1"/>
    <property type="molecule type" value="Genomic_DNA"/>
</dbReference>
<evidence type="ECO:0000313" key="6">
    <source>
        <dbReference type="EMBL" id="GAA0899517.1"/>
    </source>
</evidence>
<comment type="caution">
    <text evidence="6">The sequence shown here is derived from an EMBL/GenBank/DDBJ whole genome shotgun (WGS) entry which is preliminary data.</text>
</comment>
<dbReference type="InterPro" id="IPR036388">
    <property type="entry name" value="WH-like_DNA-bd_sf"/>
</dbReference>
<dbReference type="Gene3D" id="1.10.10.10">
    <property type="entry name" value="Winged helix-like DNA-binding domain superfamily/Winged helix DNA-binding domain"/>
    <property type="match status" value="1"/>
</dbReference>
<reference evidence="7" key="1">
    <citation type="journal article" date="2019" name="Int. J. Syst. Evol. Microbiol.">
        <title>The Global Catalogue of Microorganisms (GCM) 10K type strain sequencing project: providing services to taxonomists for standard genome sequencing and annotation.</title>
        <authorList>
            <consortium name="The Broad Institute Genomics Platform"/>
            <consortium name="The Broad Institute Genome Sequencing Center for Infectious Disease"/>
            <person name="Wu L."/>
            <person name="Ma J."/>
        </authorList>
    </citation>
    <scope>NUCLEOTIDE SEQUENCE [LARGE SCALE GENOMIC DNA]</scope>
    <source>
        <strain evidence="7">JCM 11117</strain>
    </source>
</reference>
<proteinExistence type="predicted"/>
<evidence type="ECO:0000313" key="7">
    <source>
        <dbReference type="Proteomes" id="UP001499967"/>
    </source>
</evidence>
<dbReference type="PROSITE" id="PS51078">
    <property type="entry name" value="ICLR_ED"/>
    <property type="match status" value="1"/>
</dbReference>
<dbReference type="Gene3D" id="3.30.450.40">
    <property type="match status" value="1"/>
</dbReference>
<dbReference type="PANTHER" id="PTHR30136">
    <property type="entry name" value="HELIX-TURN-HELIX TRANSCRIPTIONAL REGULATOR, ICLR FAMILY"/>
    <property type="match status" value="1"/>
</dbReference>
<dbReference type="InterPro" id="IPR005471">
    <property type="entry name" value="Tscrpt_reg_IclR_N"/>
</dbReference>
<organism evidence="6 7">
    <name type="scientific">Pseudonocardia zijingensis</name>
    <dbReference type="NCBI Taxonomy" id="153376"/>
    <lineage>
        <taxon>Bacteria</taxon>
        <taxon>Bacillati</taxon>
        <taxon>Actinomycetota</taxon>
        <taxon>Actinomycetes</taxon>
        <taxon>Pseudonocardiales</taxon>
        <taxon>Pseudonocardiaceae</taxon>
        <taxon>Pseudonocardia</taxon>
    </lineage>
</organism>
<evidence type="ECO:0000256" key="2">
    <source>
        <dbReference type="ARBA" id="ARBA00023125"/>
    </source>
</evidence>
<sequence length="270" mass="28796">MRQVQPGDDDVLLRAVRVLETLAGMEQPAPLDAVAQRTGLPRTKAYRALRALERDGFVGHVGRLGYRTSGRSLSLALLLGPRPILRQRAISVLTRLSAATATTSTLYMRSGEHRVLLLATPPPHGPRLDVTLGERAPLTSGCVGQAILAFLPAETRDALVAHSPRNVPRPTPEELEGIERRGYAISRNANHVGISGVAAPLRDPSGADPLGSLCVAGPAGDLTDADLHRLSRPLIAACAELAPRIATLIGQDGWIRQEALDIGMLPDIEM</sequence>